<dbReference type="AlphaFoldDB" id="A0A4Q0Y1M0"/>
<reference evidence="2 3" key="1">
    <citation type="submission" date="2017-10" db="EMBL/GenBank/DDBJ databases">
        <title>Genomics of the genus Arcobacter.</title>
        <authorList>
            <person name="Perez-Cataluna A."/>
            <person name="Figueras M.J."/>
        </authorList>
    </citation>
    <scope>NUCLEOTIDE SEQUENCE [LARGE SCALE GENOMIC DNA]</scope>
    <source>
        <strain evidence="2 3">DSM 24636</strain>
    </source>
</reference>
<sequence>MQISFNNYINTVSQVKKTNETSNYQENEKVDYSNYSAGDIRKISYEEAKANYEDIQKRINELEDTKDGEKTALMFQYAKINMSDNDNLNKAMYETLGSIENPANTMWMQLEMQINLQDFYAGKPTEASFVVSNDDIHVSTELSRAQLNSIDIDAFISTMLDKFSQDLSETTGTVKEQYQNIVNGYKLFQQHYNDAVGAPFYA</sequence>
<name>A0A4Q0Y1M0_9BACT</name>
<keyword evidence="1" id="KW-0175">Coiled coil</keyword>
<proteinExistence type="predicted"/>
<gene>
    <name evidence="2" type="ORF">CRV06_03215</name>
</gene>
<accession>A0A4Q0Y1M0</accession>
<dbReference type="Proteomes" id="UP000290191">
    <property type="component" value="Unassembled WGS sequence"/>
</dbReference>
<comment type="caution">
    <text evidence="2">The sequence shown here is derived from an EMBL/GenBank/DDBJ whole genome shotgun (WGS) entry which is preliminary data.</text>
</comment>
<dbReference type="OrthoDB" id="5365527at2"/>
<evidence type="ECO:0000313" key="3">
    <source>
        <dbReference type="Proteomes" id="UP000290191"/>
    </source>
</evidence>
<dbReference type="RefSeq" id="WP_129081325.1">
    <property type="nucleotide sequence ID" value="NZ_CP041070.1"/>
</dbReference>
<keyword evidence="3" id="KW-1185">Reference proteome</keyword>
<evidence type="ECO:0000256" key="1">
    <source>
        <dbReference type="SAM" id="Coils"/>
    </source>
</evidence>
<protein>
    <submittedName>
        <fullName evidence="2">Uncharacterized protein</fullName>
    </submittedName>
</protein>
<dbReference type="EMBL" id="PDKO01000002">
    <property type="protein sequence ID" value="RXJ63966.1"/>
    <property type="molecule type" value="Genomic_DNA"/>
</dbReference>
<feature type="coiled-coil region" evidence="1">
    <location>
        <begin position="45"/>
        <end position="72"/>
    </location>
</feature>
<organism evidence="2 3">
    <name type="scientific">Halarcobacter anaerophilus</name>
    <dbReference type="NCBI Taxonomy" id="877500"/>
    <lineage>
        <taxon>Bacteria</taxon>
        <taxon>Pseudomonadati</taxon>
        <taxon>Campylobacterota</taxon>
        <taxon>Epsilonproteobacteria</taxon>
        <taxon>Campylobacterales</taxon>
        <taxon>Arcobacteraceae</taxon>
        <taxon>Halarcobacter</taxon>
    </lineage>
</organism>
<evidence type="ECO:0000313" key="2">
    <source>
        <dbReference type="EMBL" id="RXJ63966.1"/>
    </source>
</evidence>